<evidence type="ECO:0000256" key="5">
    <source>
        <dbReference type="ARBA" id="ARBA00022723"/>
    </source>
</evidence>
<dbReference type="Gene3D" id="3.30.160.60">
    <property type="entry name" value="Classic Zinc Finger"/>
    <property type="match status" value="10"/>
</dbReference>
<comment type="caution">
    <text evidence="17">The sequence shown here is derived from an EMBL/GenBank/DDBJ whole genome shotgun (WGS) entry which is preliminary data.</text>
</comment>
<evidence type="ECO:0000256" key="7">
    <source>
        <dbReference type="ARBA" id="ARBA00022771"/>
    </source>
</evidence>
<dbReference type="OrthoDB" id="7295497at2759"/>
<dbReference type="SUPFAM" id="SSF57667">
    <property type="entry name" value="beta-beta-alpha zinc fingers"/>
    <property type="match status" value="6"/>
</dbReference>
<dbReference type="GO" id="GO:0008270">
    <property type="term" value="F:zinc ion binding"/>
    <property type="evidence" value="ECO:0007669"/>
    <property type="project" value="UniProtKB-KW"/>
</dbReference>
<comment type="subcellular location">
    <subcellularLocation>
        <location evidence="2">Nucleus</location>
    </subcellularLocation>
</comment>
<dbReference type="VEuPathDB" id="HostDB:GeneID_118679212"/>
<feature type="domain" description="C2H2-type" evidence="16">
    <location>
        <begin position="523"/>
        <end position="550"/>
    </location>
</feature>
<feature type="domain" description="C2H2-type" evidence="16">
    <location>
        <begin position="355"/>
        <end position="382"/>
    </location>
</feature>
<dbReference type="FunFam" id="3.30.160.60:FF:000182">
    <property type="entry name" value="zinc finger protein 366"/>
    <property type="match status" value="1"/>
</dbReference>
<dbReference type="PANTHER" id="PTHR14196">
    <property type="entry name" value="ODD-SKIPPED - RELATED"/>
    <property type="match status" value="1"/>
</dbReference>
<dbReference type="SMART" id="SM00355">
    <property type="entry name" value="ZnF_C2H2"/>
    <property type="match status" value="11"/>
</dbReference>
<dbReference type="FunFam" id="3.30.160.60:FF:000203">
    <property type="entry name" value="Zinc finger protein 366"/>
    <property type="match status" value="1"/>
</dbReference>
<dbReference type="InterPro" id="IPR050717">
    <property type="entry name" value="C2H2-ZF_Transcription_Reg"/>
</dbReference>
<dbReference type="PROSITE" id="PS00028">
    <property type="entry name" value="ZINC_FINGER_C2H2_1"/>
    <property type="match status" value="11"/>
</dbReference>
<dbReference type="PROSITE" id="PS50157">
    <property type="entry name" value="ZINC_FINGER_C2H2_2"/>
    <property type="match status" value="11"/>
</dbReference>
<dbReference type="FunFam" id="3.30.160.60:FF:000191">
    <property type="entry name" value="zinc finger protein 366"/>
    <property type="match status" value="1"/>
</dbReference>
<feature type="domain" description="C2H2-type" evidence="16">
    <location>
        <begin position="327"/>
        <end position="354"/>
    </location>
</feature>
<evidence type="ECO:0000256" key="14">
    <source>
        <dbReference type="ARBA" id="ARBA00069175"/>
    </source>
</evidence>
<dbReference type="GO" id="GO:0000981">
    <property type="term" value="F:DNA-binding transcription factor activity, RNA polymerase II-specific"/>
    <property type="evidence" value="ECO:0007669"/>
    <property type="project" value="TreeGrafter"/>
</dbReference>
<feature type="domain" description="C2H2-type" evidence="16">
    <location>
        <begin position="551"/>
        <end position="578"/>
    </location>
</feature>
<comment type="function">
    <text evidence="1">May be involved in transcriptional regulation.</text>
</comment>
<evidence type="ECO:0000256" key="3">
    <source>
        <dbReference type="ARBA" id="ARBA00006991"/>
    </source>
</evidence>
<dbReference type="FunFam" id="3.30.160.60:FF:000451">
    <property type="entry name" value="Zinc finger protein 710"/>
    <property type="match status" value="1"/>
</dbReference>
<evidence type="ECO:0000256" key="15">
    <source>
        <dbReference type="PROSITE-ProRule" id="PRU00042"/>
    </source>
</evidence>
<evidence type="ECO:0000256" key="4">
    <source>
        <dbReference type="ARBA" id="ARBA00022499"/>
    </source>
</evidence>
<dbReference type="GO" id="GO:0000977">
    <property type="term" value="F:RNA polymerase II transcription regulatory region sequence-specific DNA binding"/>
    <property type="evidence" value="ECO:0007669"/>
    <property type="project" value="TreeGrafter"/>
</dbReference>
<evidence type="ECO:0000256" key="8">
    <source>
        <dbReference type="ARBA" id="ARBA00022833"/>
    </source>
</evidence>
<evidence type="ECO:0000256" key="11">
    <source>
        <dbReference type="ARBA" id="ARBA00023125"/>
    </source>
</evidence>
<dbReference type="InterPro" id="IPR013087">
    <property type="entry name" value="Znf_C2H2_type"/>
</dbReference>
<dbReference type="FunFam" id="3.30.160.60:FF:000502">
    <property type="entry name" value="Zinc finger protein 710"/>
    <property type="match status" value="1"/>
</dbReference>
<dbReference type="FunFam" id="3.30.160.60:FF:000684">
    <property type="entry name" value="Zinc finger protein 710"/>
    <property type="match status" value="1"/>
</dbReference>
<dbReference type="FunFam" id="3.30.160.60:FF:000649">
    <property type="entry name" value="Zinc finger protein 710"/>
    <property type="match status" value="1"/>
</dbReference>
<dbReference type="Proteomes" id="UP000527355">
    <property type="component" value="Unassembled WGS sequence"/>
</dbReference>
<name>A0A7J7RSA6_MYOMY</name>
<keyword evidence="13" id="KW-0539">Nucleus</keyword>
<dbReference type="EMBL" id="JABWUV010000023">
    <property type="protein sequence ID" value="KAF6279028.1"/>
    <property type="molecule type" value="Genomic_DNA"/>
</dbReference>
<comment type="similarity">
    <text evidence="3">Belongs to the krueppel C2H2-type zinc-finger protein family.</text>
</comment>
<dbReference type="GO" id="GO:0005634">
    <property type="term" value="C:nucleus"/>
    <property type="evidence" value="ECO:0007669"/>
    <property type="project" value="UniProtKB-SubCell"/>
</dbReference>
<dbReference type="PANTHER" id="PTHR14196:SF12">
    <property type="entry name" value="ZINC FINGER PROTEIN 208-LIKE"/>
    <property type="match status" value="1"/>
</dbReference>
<evidence type="ECO:0000256" key="9">
    <source>
        <dbReference type="ARBA" id="ARBA00022843"/>
    </source>
</evidence>
<dbReference type="FunFam" id="3.30.160.60:FF:000161">
    <property type="entry name" value="Zinc finger protein 366"/>
    <property type="match status" value="1"/>
</dbReference>
<evidence type="ECO:0000256" key="6">
    <source>
        <dbReference type="ARBA" id="ARBA00022737"/>
    </source>
</evidence>
<sequence>MEGFMDSGTQTDAVVVLSLAQAAVLGLVSENELFGATISAEAFYPDLGPELSAASLGEPGPPDPDGYQLACNGRALEEPAEEEVLEVEAAFEKHTRRKTRPPVRLVPKVKFEKIEEEEEQEVYEVSVPGDDKDAGSVEVPAEVAGGGGGGGGESLVQSSAVKMIDLSAFSRKPRPLRPLPRAPRPELDLAPYDPHFPDPAREVFPEPSLALPGPEALPAECGFEPPHLAALSDPEAPAVGSPEPLKPEGFAWQEAGELEADAAGSTAERHKKAQLDRLDINVQIDDSYLVEAGDRQKRWQCRMCEKSYTSKYNLVTHILGHNGIKPHSCPHCSKLFKQPSHLQTHLLTHQGTRPHKCQVCHKAFTQTSHLKRHMLLHSEVKPYSCHFCGRGFAYPSELKAHEVKHESGRCHVCVECGLDFSTLTQLKRHLASHQGPTLYQCLECDKSFHYRSQLQNHMLKHQNVRPFVCTECGMEFSQVHHLKQHSLTHKGVKEFKCEVCGREFTLQANMKRHMLIHTSVRPYQCHICFKTFVQKQTLKTHMIVHSPVKPFKCKVCGKSFNRMYNLLGHMHLHAGSKPFKCPYCSSKFNLKGNLSRHMKVKHGVMDIGLDSQDPMMELTGTDPSELDGQQEMEDFEENAYAYAGVDGSAEASVLTEQAMKEMAYYNVL</sequence>
<feature type="domain" description="C2H2-type" evidence="16">
    <location>
        <begin position="495"/>
        <end position="522"/>
    </location>
</feature>
<dbReference type="InterPro" id="IPR036236">
    <property type="entry name" value="Znf_C2H2_sf"/>
</dbReference>
<evidence type="ECO:0000256" key="10">
    <source>
        <dbReference type="ARBA" id="ARBA00023015"/>
    </source>
</evidence>
<keyword evidence="10" id="KW-0805">Transcription regulation</keyword>
<evidence type="ECO:0000256" key="13">
    <source>
        <dbReference type="ARBA" id="ARBA00023242"/>
    </source>
</evidence>
<keyword evidence="6" id="KW-0677">Repeat</keyword>
<evidence type="ECO:0000313" key="18">
    <source>
        <dbReference type="Proteomes" id="UP000527355"/>
    </source>
</evidence>
<proteinExistence type="inferred from homology"/>
<feature type="domain" description="C2H2-type" evidence="16">
    <location>
        <begin position="411"/>
        <end position="438"/>
    </location>
</feature>
<feature type="domain" description="C2H2-type" evidence="16">
    <location>
        <begin position="383"/>
        <end position="410"/>
    </location>
</feature>
<protein>
    <recommendedName>
        <fullName evidence="14">Zinc finger protein 710</fullName>
    </recommendedName>
</protein>
<keyword evidence="11" id="KW-0238">DNA-binding</keyword>
<evidence type="ECO:0000259" key="16">
    <source>
        <dbReference type="PROSITE" id="PS50157"/>
    </source>
</evidence>
<feature type="domain" description="C2H2-type" evidence="16">
    <location>
        <begin position="579"/>
        <end position="602"/>
    </location>
</feature>
<evidence type="ECO:0000256" key="2">
    <source>
        <dbReference type="ARBA" id="ARBA00004123"/>
    </source>
</evidence>
<feature type="domain" description="C2H2-type" evidence="16">
    <location>
        <begin position="439"/>
        <end position="466"/>
    </location>
</feature>
<feature type="domain" description="C2H2-type" evidence="16">
    <location>
        <begin position="467"/>
        <end position="494"/>
    </location>
</feature>
<keyword evidence="7 15" id="KW-0863">Zinc-finger</keyword>
<dbReference type="FunFam" id="3.30.160.60:FF:000186">
    <property type="entry name" value="Zinc finger protein 366"/>
    <property type="match status" value="1"/>
</dbReference>
<keyword evidence="4" id="KW-1017">Isopeptide bond</keyword>
<reference evidence="17 18" key="1">
    <citation type="journal article" date="2020" name="Nature">
        <title>Six reference-quality genomes reveal evolution of bat adaptations.</title>
        <authorList>
            <person name="Jebb D."/>
            <person name="Huang Z."/>
            <person name="Pippel M."/>
            <person name="Hughes G.M."/>
            <person name="Lavrichenko K."/>
            <person name="Devanna P."/>
            <person name="Winkler S."/>
            <person name="Jermiin L.S."/>
            <person name="Skirmuntt E.C."/>
            <person name="Katzourakis A."/>
            <person name="Burkitt-Gray L."/>
            <person name="Ray D.A."/>
            <person name="Sullivan K.A.M."/>
            <person name="Roscito J.G."/>
            <person name="Kirilenko B.M."/>
            <person name="Davalos L.M."/>
            <person name="Corthals A.P."/>
            <person name="Power M.L."/>
            <person name="Jones G."/>
            <person name="Ransome R.D."/>
            <person name="Dechmann D.K.N."/>
            <person name="Locatelli A.G."/>
            <person name="Puechmaille S.J."/>
            <person name="Fedrigo O."/>
            <person name="Jarvis E.D."/>
            <person name="Hiller M."/>
            <person name="Vernes S.C."/>
            <person name="Myers E.W."/>
            <person name="Teeling E.C."/>
        </authorList>
    </citation>
    <scope>NUCLEOTIDE SEQUENCE [LARGE SCALE GENOMIC DNA]</scope>
    <source>
        <strain evidence="17">MMyoMyo1</strain>
        <tissue evidence="17">Flight muscle</tissue>
    </source>
</reference>
<keyword evidence="12" id="KW-0804">Transcription</keyword>
<dbReference type="AlphaFoldDB" id="A0A7J7RSA6"/>
<keyword evidence="8" id="KW-0862">Zinc</keyword>
<dbReference type="Pfam" id="PF13912">
    <property type="entry name" value="zf-C2H2_6"/>
    <property type="match status" value="1"/>
</dbReference>
<feature type="domain" description="C2H2-type" evidence="16">
    <location>
        <begin position="299"/>
        <end position="326"/>
    </location>
</feature>
<evidence type="ECO:0000256" key="1">
    <source>
        <dbReference type="ARBA" id="ARBA00003767"/>
    </source>
</evidence>
<evidence type="ECO:0000256" key="12">
    <source>
        <dbReference type="ARBA" id="ARBA00023163"/>
    </source>
</evidence>
<keyword evidence="5" id="KW-0479">Metal-binding</keyword>
<accession>A0A7J7RSA6</accession>
<keyword evidence="18" id="KW-1185">Reference proteome</keyword>
<keyword evidence="9" id="KW-0832">Ubl conjugation</keyword>
<gene>
    <name evidence="17" type="ORF">mMyoMyo1_021175</name>
</gene>
<organism evidence="17 18">
    <name type="scientific">Myotis myotis</name>
    <name type="common">Greater mouse-eared bat</name>
    <name type="synonym">Vespertilio myotis</name>
    <dbReference type="NCBI Taxonomy" id="51298"/>
    <lineage>
        <taxon>Eukaryota</taxon>
        <taxon>Metazoa</taxon>
        <taxon>Chordata</taxon>
        <taxon>Craniata</taxon>
        <taxon>Vertebrata</taxon>
        <taxon>Euteleostomi</taxon>
        <taxon>Mammalia</taxon>
        <taxon>Eutheria</taxon>
        <taxon>Laurasiatheria</taxon>
        <taxon>Chiroptera</taxon>
        <taxon>Yangochiroptera</taxon>
        <taxon>Vespertilionidae</taxon>
        <taxon>Myotis</taxon>
    </lineage>
</organism>
<evidence type="ECO:0000313" key="17">
    <source>
        <dbReference type="EMBL" id="KAF6279028.1"/>
    </source>
</evidence>
<dbReference type="Pfam" id="PF00096">
    <property type="entry name" value="zf-C2H2"/>
    <property type="match status" value="10"/>
</dbReference>
<dbReference type="FunFam" id="3.30.160.60:FF:001180">
    <property type="entry name" value="Zinc finger protein 366"/>
    <property type="match status" value="1"/>
</dbReference>